<keyword evidence="4" id="KW-0808">Transferase</keyword>
<comment type="subcellular location">
    <subcellularLocation>
        <location evidence="10">Endomembrane system</location>
        <topology evidence="10">Single-pass membrane protein</topology>
    </subcellularLocation>
    <subcellularLocation>
        <location evidence="1">Golgi apparatus membrane</location>
    </subcellularLocation>
    <subcellularLocation>
        <location evidence="2">Membrane</location>
        <topology evidence="2">Single-pass type II membrane protein</topology>
    </subcellularLocation>
</comment>
<keyword evidence="7" id="KW-1133">Transmembrane helix</keyword>
<dbReference type="GO" id="GO:0000026">
    <property type="term" value="F:alpha-1,2-mannosyltransferase activity"/>
    <property type="evidence" value="ECO:0007669"/>
    <property type="project" value="TreeGrafter"/>
</dbReference>
<evidence type="ECO:0000256" key="10">
    <source>
        <dbReference type="ARBA" id="ARBA00037847"/>
    </source>
</evidence>
<dbReference type="InterPro" id="IPR022751">
    <property type="entry name" value="Alpha_mannosyltransferase"/>
</dbReference>
<evidence type="ECO:0000313" key="11">
    <source>
        <dbReference type="EMBL" id="KAK9838221.1"/>
    </source>
</evidence>
<comment type="similarity">
    <text evidence="3">Belongs to the MNN1/MNT family.</text>
</comment>
<organism evidence="11 12">
    <name type="scientific">Apatococcus fuscideae</name>
    <dbReference type="NCBI Taxonomy" id="2026836"/>
    <lineage>
        <taxon>Eukaryota</taxon>
        <taxon>Viridiplantae</taxon>
        <taxon>Chlorophyta</taxon>
        <taxon>core chlorophytes</taxon>
        <taxon>Trebouxiophyceae</taxon>
        <taxon>Chlorellales</taxon>
        <taxon>Chlorellaceae</taxon>
        <taxon>Apatococcus</taxon>
    </lineage>
</organism>
<dbReference type="Pfam" id="PF11051">
    <property type="entry name" value="Mannosyl_trans3"/>
    <property type="match status" value="1"/>
</dbReference>
<proteinExistence type="inferred from homology"/>
<dbReference type="GO" id="GO:0046354">
    <property type="term" value="P:mannan biosynthetic process"/>
    <property type="evidence" value="ECO:0007669"/>
    <property type="project" value="TreeGrafter"/>
</dbReference>
<comment type="caution">
    <text evidence="11">The sequence shown here is derived from an EMBL/GenBank/DDBJ whole genome shotgun (WGS) entry which is preliminary data.</text>
</comment>
<evidence type="ECO:0000256" key="4">
    <source>
        <dbReference type="ARBA" id="ARBA00022679"/>
    </source>
</evidence>
<keyword evidence="12" id="KW-1185">Reference proteome</keyword>
<keyword evidence="9" id="KW-0472">Membrane</keyword>
<evidence type="ECO:0000256" key="5">
    <source>
        <dbReference type="ARBA" id="ARBA00022692"/>
    </source>
</evidence>
<reference evidence="11 12" key="1">
    <citation type="journal article" date="2024" name="Nat. Commun.">
        <title>Phylogenomics reveals the evolutionary origins of lichenization in chlorophyte algae.</title>
        <authorList>
            <person name="Puginier C."/>
            <person name="Libourel C."/>
            <person name="Otte J."/>
            <person name="Skaloud P."/>
            <person name="Haon M."/>
            <person name="Grisel S."/>
            <person name="Petersen M."/>
            <person name="Berrin J.G."/>
            <person name="Delaux P.M."/>
            <person name="Dal Grande F."/>
            <person name="Keller J."/>
        </authorList>
    </citation>
    <scope>NUCLEOTIDE SEQUENCE [LARGE SCALE GENOMIC DNA]</scope>
    <source>
        <strain evidence="11 12">SAG 2523</strain>
    </source>
</reference>
<evidence type="ECO:0000256" key="8">
    <source>
        <dbReference type="ARBA" id="ARBA00023034"/>
    </source>
</evidence>
<evidence type="ECO:0000313" key="12">
    <source>
        <dbReference type="Proteomes" id="UP001485043"/>
    </source>
</evidence>
<protein>
    <submittedName>
        <fullName evidence="11">Uncharacterized protein</fullName>
    </submittedName>
</protein>
<dbReference type="AlphaFoldDB" id="A0AAW1RXV5"/>
<evidence type="ECO:0000256" key="1">
    <source>
        <dbReference type="ARBA" id="ARBA00004394"/>
    </source>
</evidence>
<evidence type="ECO:0000256" key="6">
    <source>
        <dbReference type="ARBA" id="ARBA00022968"/>
    </source>
</evidence>
<dbReference type="EMBL" id="JALJOV010001927">
    <property type="protein sequence ID" value="KAK9838221.1"/>
    <property type="molecule type" value="Genomic_DNA"/>
</dbReference>
<evidence type="ECO:0000256" key="7">
    <source>
        <dbReference type="ARBA" id="ARBA00022989"/>
    </source>
</evidence>
<dbReference type="PANTHER" id="PTHR31646:SF1">
    <property type="entry name" value="ALPHA-1,2-MANNOSYLTRANSFERASE MNN2"/>
    <property type="match status" value="1"/>
</dbReference>
<evidence type="ECO:0000256" key="9">
    <source>
        <dbReference type="ARBA" id="ARBA00023136"/>
    </source>
</evidence>
<gene>
    <name evidence="11" type="ORF">WJX84_007023</name>
</gene>
<evidence type="ECO:0000256" key="3">
    <source>
        <dbReference type="ARBA" id="ARBA00009105"/>
    </source>
</evidence>
<name>A0AAW1RXV5_9CHLO</name>
<keyword evidence="8" id="KW-0333">Golgi apparatus</keyword>
<dbReference type="GO" id="GO:0000139">
    <property type="term" value="C:Golgi membrane"/>
    <property type="evidence" value="ECO:0007669"/>
    <property type="project" value="UniProtKB-SubCell"/>
</dbReference>
<accession>A0AAW1RXV5</accession>
<sequence length="215" mass="23922">MAQQLKQAKPELDVSRQQGIVIPAGGPVLLRNAAALVNVIRQHYHSGLPIEIFYQGPQEWHEAAGSLLKGYADVTCVDTDSKNLPAHHNADSVPGFGLKILALDREGYMATESGQILLDREKHADVLEWLCFLQSHADIFKRYMYGDKDFYPLAFALADKASLFTQVPVAPRMALHEEQESPNYLQLGMVQSDEMGVLSFLHRTTYVLSGAWVGK</sequence>
<dbReference type="PANTHER" id="PTHR31646">
    <property type="entry name" value="ALPHA-1,2-MANNOSYLTRANSFERASE MNN2"/>
    <property type="match status" value="1"/>
</dbReference>
<keyword evidence="6" id="KW-0735">Signal-anchor</keyword>
<dbReference type="Proteomes" id="UP001485043">
    <property type="component" value="Unassembled WGS sequence"/>
</dbReference>
<evidence type="ECO:0000256" key="2">
    <source>
        <dbReference type="ARBA" id="ARBA00004606"/>
    </source>
</evidence>
<keyword evidence="5" id="KW-0812">Transmembrane</keyword>